<dbReference type="PRINTS" id="PR00326">
    <property type="entry name" value="GTP1OBG"/>
</dbReference>
<dbReference type="SUPFAM" id="SSF82653">
    <property type="entry name" value="Probable GTPase Der, C-terminal domain"/>
    <property type="match status" value="1"/>
</dbReference>
<evidence type="ECO:0000313" key="13">
    <source>
        <dbReference type="Proteomes" id="UP000235460"/>
    </source>
</evidence>
<keyword evidence="4 10" id="KW-0677">Repeat</keyword>
<sequence>MFKIAIVGRPNVGKSTLFNTLIGERKAIVEKTPGVTRDMIEDYVELEDKKGALLIDTGGINWGGKDFFNRAVMEVVNKCLAGADLILFVVDAKEGLTSEDLVTAEYLRKKNKKVILVVNKVEGKEDEERAIEFYNLGFENIVFISAKNQKNITQLKELIKEYAKDYLEEISEIDVIKIAIIGRPNVGKSTLINKLLGYERMIVSEIPGTTRDCVDVLLTLPEGKKYLLIDTPGIRRRTKIDKRVEKFSVDKALETIKKVDIVLFMITAEEGITNQDQRLLRQVQKNYKACILIVNKWDLFDDKREAGNLMLENIKYGIRFIPWIPLLTISAKTGRRVNQIFPLIEEIYKQYNTRVNTATVNKILEDLKENYTFNVKGKRVKFYYATQVDVKPPTFVIFTNINPDDVPKNIEKFIENNFQKFLGFNKVPIKVVFRLRD</sequence>
<keyword evidence="6 8" id="KW-0342">GTP-binding</keyword>
<dbReference type="GO" id="GO:0005525">
    <property type="term" value="F:GTP binding"/>
    <property type="evidence" value="ECO:0007669"/>
    <property type="project" value="UniProtKB-UniRule"/>
</dbReference>
<dbReference type="PANTHER" id="PTHR43834">
    <property type="entry name" value="GTPASE DER"/>
    <property type="match status" value="1"/>
</dbReference>
<comment type="caution">
    <text evidence="12">The sequence shown here is derived from an EMBL/GenBank/DDBJ whole genome shotgun (WGS) entry which is preliminary data.</text>
</comment>
<evidence type="ECO:0000256" key="5">
    <source>
        <dbReference type="ARBA" id="ARBA00022741"/>
    </source>
</evidence>
<comment type="function">
    <text evidence="8 10">GTPase that plays an essential role in the late steps of ribosome biogenesis.</text>
</comment>
<comment type="subunit">
    <text evidence="8">Associates with the 50S ribosomal subunit.</text>
</comment>
<feature type="binding site" evidence="8">
    <location>
        <begin position="8"/>
        <end position="15"/>
    </location>
    <ligand>
        <name>GTP</name>
        <dbReference type="ChEBI" id="CHEBI:37565"/>
        <label>1</label>
    </ligand>
</feature>
<keyword evidence="3 8" id="KW-0690">Ribosome biogenesis</keyword>
<dbReference type="NCBIfam" id="TIGR00231">
    <property type="entry name" value="small_GTP"/>
    <property type="match status" value="2"/>
</dbReference>
<dbReference type="EMBL" id="PNIK01000061">
    <property type="protein sequence ID" value="PMP67022.1"/>
    <property type="molecule type" value="Genomic_DNA"/>
</dbReference>
<feature type="binding site" evidence="8">
    <location>
        <begin position="56"/>
        <end position="60"/>
    </location>
    <ligand>
        <name>GTP</name>
        <dbReference type="ChEBI" id="CHEBI:37565"/>
        <label>1</label>
    </ligand>
</feature>
<dbReference type="GO" id="GO:0042254">
    <property type="term" value="P:ribosome biogenesis"/>
    <property type="evidence" value="ECO:0007669"/>
    <property type="project" value="UniProtKB-KW"/>
</dbReference>
<evidence type="ECO:0000256" key="10">
    <source>
        <dbReference type="RuleBase" id="RU004481"/>
    </source>
</evidence>
<dbReference type="SUPFAM" id="SSF52540">
    <property type="entry name" value="P-loop containing nucleoside triphosphate hydrolases"/>
    <property type="match status" value="2"/>
</dbReference>
<comment type="similarity">
    <text evidence="1 8 9 10">Belongs to the TRAFAC class TrmE-Era-EngA-EngB-Septin-like GTPase superfamily. EngA (Der) GTPase family.</text>
</comment>
<dbReference type="Gene3D" id="3.40.50.300">
    <property type="entry name" value="P-loop containing nucleotide triphosphate hydrolases"/>
    <property type="match status" value="2"/>
</dbReference>
<feature type="binding site" evidence="8">
    <location>
        <begin position="182"/>
        <end position="189"/>
    </location>
    <ligand>
        <name>GTP</name>
        <dbReference type="ChEBI" id="CHEBI:37565"/>
        <label>2</label>
    </ligand>
</feature>
<evidence type="ECO:0000256" key="8">
    <source>
        <dbReference type="HAMAP-Rule" id="MF_00195"/>
    </source>
</evidence>
<evidence type="ECO:0000313" key="12">
    <source>
        <dbReference type="EMBL" id="PMP67022.1"/>
    </source>
</evidence>
<dbReference type="GO" id="GO:0043022">
    <property type="term" value="F:ribosome binding"/>
    <property type="evidence" value="ECO:0007669"/>
    <property type="project" value="TreeGrafter"/>
</dbReference>
<dbReference type="CDD" id="cd01895">
    <property type="entry name" value="EngA2"/>
    <property type="match status" value="1"/>
</dbReference>
<dbReference type="FunFam" id="3.40.50.300:FF:000040">
    <property type="entry name" value="GTPase Der"/>
    <property type="match status" value="1"/>
</dbReference>
<organism evidence="12 13">
    <name type="scientific">Thermodesulfobacterium geofontis</name>
    <dbReference type="NCBI Taxonomy" id="1295609"/>
    <lineage>
        <taxon>Bacteria</taxon>
        <taxon>Pseudomonadati</taxon>
        <taxon>Thermodesulfobacteriota</taxon>
        <taxon>Thermodesulfobacteria</taxon>
        <taxon>Thermodesulfobacteriales</taxon>
        <taxon>Thermodesulfobacteriaceae</taxon>
        <taxon>Thermodesulfobacterium</taxon>
    </lineage>
</organism>
<dbReference type="PROSITE" id="PS51712">
    <property type="entry name" value="G_ENGA"/>
    <property type="match status" value="2"/>
</dbReference>
<name>A0A2N7PND7_9BACT</name>
<dbReference type="PANTHER" id="PTHR43834:SF6">
    <property type="entry name" value="GTPASE DER"/>
    <property type="match status" value="1"/>
</dbReference>
<dbReference type="Pfam" id="PF01926">
    <property type="entry name" value="MMR_HSR1"/>
    <property type="match status" value="2"/>
</dbReference>
<dbReference type="AlphaFoldDB" id="A0A2N7PND7"/>
<dbReference type="CDD" id="cd01894">
    <property type="entry name" value="EngA1"/>
    <property type="match status" value="1"/>
</dbReference>
<proteinExistence type="inferred from homology"/>
<dbReference type="InterPro" id="IPR031166">
    <property type="entry name" value="G_ENGA"/>
</dbReference>
<feature type="binding site" evidence="8">
    <location>
        <begin position="295"/>
        <end position="298"/>
    </location>
    <ligand>
        <name>GTP</name>
        <dbReference type="ChEBI" id="CHEBI:37565"/>
        <label>2</label>
    </ligand>
</feature>
<dbReference type="InterPro" id="IPR016484">
    <property type="entry name" value="GTPase_Der"/>
</dbReference>
<feature type="binding site" evidence="8">
    <location>
        <begin position="119"/>
        <end position="122"/>
    </location>
    <ligand>
        <name>GTP</name>
        <dbReference type="ChEBI" id="CHEBI:37565"/>
        <label>1</label>
    </ligand>
</feature>
<dbReference type="Gene3D" id="3.30.300.20">
    <property type="match status" value="1"/>
</dbReference>
<dbReference type="FunFam" id="3.40.50.300:FF:000494">
    <property type="entry name" value="tRNA modification GTPase MnmE"/>
    <property type="match status" value="1"/>
</dbReference>
<keyword evidence="5 8" id="KW-0547">Nucleotide-binding</keyword>
<reference evidence="12 13" key="1">
    <citation type="submission" date="2018-01" db="EMBL/GenBank/DDBJ databases">
        <title>Metagenomic assembled genomes from two thermal pools in the Uzon Caldera, Kamchatka, Russia.</title>
        <authorList>
            <person name="Wilkins L."/>
            <person name="Ettinger C."/>
        </authorList>
    </citation>
    <scope>NUCLEOTIDE SEQUENCE [LARGE SCALE GENOMIC DNA]</scope>
    <source>
        <strain evidence="12">ZAV-08</strain>
    </source>
</reference>
<evidence type="ECO:0000256" key="7">
    <source>
        <dbReference type="ARBA" id="ARBA00032345"/>
    </source>
</evidence>
<dbReference type="InterPro" id="IPR032859">
    <property type="entry name" value="KH_dom-like"/>
</dbReference>
<evidence type="ECO:0000256" key="2">
    <source>
        <dbReference type="ARBA" id="ARBA00020953"/>
    </source>
</evidence>
<accession>A0A2N7PND7</accession>
<evidence type="ECO:0000256" key="1">
    <source>
        <dbReference type="ARBA" id="ARBA00008279"/>
    </source>
</evidence>
<evidence type="ECO:0000259" key="11">
    <source>
        <dbReference type="PROSITE" id="PS51712"/>
    </source>
</evidence>
<feature type="domain" description="EngA-type G" evidence="11">
    <location>
        <begin position="176"/>
        <end position="352"/>
    </location>
</feature>
<gene>
    <name evidence="8 12" type="primary">der</name>
    <name evidence="12" type="ORF">C0190_04175</name>
</gene>
<feature type="binding site" evidence="8">
    <location>
        <begin position="230"/>
        <end position="234"/>
    </location>
    <ligand>
        <name>GTP</name>
        <dbReference type="ChEBI" id="CHEBI:37565"/>
        <label>2</label>
    </ligand>
</feature>
<feature type="domain" description="EngA-type G" evidence="11">
    <location>
        <begin position="2"/>
        <end position="167"/>
    </location>
</feature>
<evidence type="ECO:0000256" key="3">
    <source>
        <dbReference type="ARBA" id="ARBA00022517"/>
    </source>
</evidence>
<dbReference type="InterPro" id="IPR005225">
    <property type="entry name" value="Small_GTP-bd"/>
</dbReference>
<evidence type="ECO:0000256" key="9">
    <source>
        <dbReference type="PROSITE-ProRule" id="PRU01049"/>
    </source>
</evidence>
<dbReference type="InterPro" id="IPR027417">
    <property type="entry name" value="P-loop_NTPase"/>
</dbReference>
<dbReference type="NCBIfam" id="TIGR03594">
    <property type="entry name" value="GTPase_EngA"/>
    <property type="match status" value="1"/>
</dbReference>
<protein>
    <recommendedName>
        <fullName evidence="2 8">GTPase Der</fullName>
    </recommendedName>
    <alternativeName>
        <fullName evidence="7 8">GTP-binding protein EngA</fullName>
    </alternativeName>
</protein>
<evidence type="ECO:0000256" key="4">
    <source>
        <dbReference type="ARBA" id="ARBA00022737"/>
    </source>
</evidence>
<dbReference type="Pfam" id="PF14714">
    <property type="entry name" value="KH_dom-like"/>
    <property type="match status" value="1"/>
</dbReference>
<dbReference type="InterPro" id="IPR006073">
    <property type="entry name" value="GTP-bd"/>
</dbReference>
<dbReference type="PIRSF" id="PIRSF006485">
    <property type="entry name" value="GTP-binding_EngA"/>
    <property type="match status" value="1"/>
</dbReference>
<evidence type="ECO:0000256" key="6">
    <source>
        <dbReference type="ARBA" id="ARBA00023134"/>
    </source>
</evidence>
<dbReference type="Proteomes" id="UP000235460">
    <property type="component" value="Unassembled WGS sequence"/>
</dbReference>
<dbReference type="InterPro" id="IPR015946">
    <property type="entry name" value="KH_dom-like_a/b"/>
</dbReference>
<dbReference type="HAMAP" id="MF_00195">
    <property type="entry name" value="GTPase_Der"/>
    <property type="match status" value="1"/>
</dbReference>